<gene>
    <name evidence="5" type="ORF">A6769_37960</name>
</gene>
<keyword evidence="4" id="KW-0812">Transmembrane</keyword>
<dbReference type="NCBIfam" id="TIGR02971">
    <property type="entry name" value="heterocyst_DevB"/>
    <property type="match status" value="1"/>
</dbReference>
<name>A0A367S2S1_NOSPU</name>
<dbReference type="PANTHER" id="PTHR32347:SF27">
    <property type="entry name" value="RND EFFLUX PUMP MEMBRANE FUSION PROTEIN BARREL-SANDWICH DOMAIN-CONTAINING PROTEIN"/>
    <property type="match status" value="1"/>
</dbReference>
<protein>
    <submittedName>
        <fullName evidence="5">ABC transporter permease</fullName>
    </submittedName>
</protein>
<feature type="transmembrane region" description="Helical" evidence="4">
    <location>
        <begin position="20"/>
        <end position="40"/>
    </location>
</feature>
<evidence type="ECO:0000256" key="3">
    <source>
        <dbReference type="SAM" id="Coils"/>
    </source>
</evidence>
<dbReference type="EMBL" id="LXQE01000017">
    <property type="protein sequence ID" value="RCJ42303.1"/>
    <property type="molecule type" value="Genomic_DNA"/>
</dbReference>
<feature type="coiled-coil region" evidence="3">
    <location>
        <begin position="164"/>
        <end position="236"/>
    </location>
</feature>
<keyword evidence="4" id="KW-1133">Transmembrane helix</keyword>
<feature type="coiled-coil region" evidence="3">
    <location>
        <begin position="113"/>
        <end position="140"/>
    </location>
</feature>
<evidence type="ECO:0000256" key="2">
    <source>
        <dbReference type="ARBA" id="ARBA00023054"/>
    </source>
</evidence>
<dbReference type="AlphaFoldDB" id="A0A367S2S1"/>
<dbReference type="PANTHER" id="PTHR32347">
    <property type="entry name" value="EFFLUX SYSTEM COMPONENT YKNX-RELATED"/>
    <property type="match status" value="1"/>
</dbReference>
<comment type="caution">
    <text evidence="5">The sequence shown here is derived from an EMBL/GenBank/DDBJ whole genome shotgun (WGS) entry which is preliminary data.</text>
</comment>
<reference evidence="5 6" key="1">
    <citation type="submission" date="2016-04" db="EMBL/GenBank/DDBJ databases">
        <authorList>
            <person name="Evans L.H."/>
            <person name="Alamgir A."/>
            <person name="Owens N."/>
            <person name="Weber N.D."/>
            <person name="Virtaneva K."/>
            <person name="Barbian K."/>
            <person name="Babar A."/>
            <person name="Rosenke K."/>
        </authorList>
    </citation>
    <scope>NUCLEOTIDE SEQUENCE [LARGE SCALE GENOMIC DNA]</scope>
    <source>
        <strain evidence="5">NIES-2108</strain>
    </source>
</reference>
<evidence type="ECO:0000256" key="1">
    <source>
        <dbReference type="ARBA" id="ARBA00004196"/>
    </source>
</evidence>
<keyword evidence="2 3" id="KW-0175">Coiled coil</keyword>
<keyword evidence="4" id="KW-0472">Membrane</keyword>
<evidence type="ECO:0000256" key="4">
    <source>
        <dbReference type="SAM" id="Phobius"/>
    </source>
</evidence>
<comment type="subcellular location">
    <subcellularLocation>
        <location evidence="1">Cell envelope</location>
    </subcellularLocation>
</comment>
<accession>A0A367S2S1</accession>
<dbReference type="InterPro" id="IPR014315">
    <property type="entry name" value="ABC_heterocyst_DevB"/>
</dbReference>
<dbReference type="InterPro" id="IPR050465">
    <property type="entry name" value="UPF0194_transport"/>
</dbReference>
<sequence length="400" mass="43467">MVKDTIVKKSSVTKPPVHQLTILTIATTFLVGGVTTYMLWRFQSSQAGVTQTVKVNNIPEVKTVTALGRLDPGGEVIQVSAPTSSEGSRVEQLLVKEGDSVKAGQVIAILDSRARLQAALAEAQQQVRIAQAELASIKAGAKVGEIEAQHAQIARLEIERHNNIEAQTATVARLEAEFRNAQVENQRYQMLNQEGAISASLKDSKRLNFETAQEQLQEARANLKRIQSGQKQQLNEAKATLKQIAEVRPVDVEVAAAKVSSAKVAVQKAQADLEQAYVKALQTGRVLKIHTYPSERVSDKGIIEFGKTGQMYAVAEVYQSDISKVHAGQRAKAIGDSLPEQLQGTVERIGLSVVRQNVIHADPAANTDARVIEVWVRLDPASSKKVAQLTNLQVTVVIEI</sequence>
<evidence type="ECO:0000313" key="5">
    <source>
        <dbReference type="EMBL" id="RCJ42303.1"/>
    </source>
</evidence>
<organism evidence="5 6">
    <name type="scientific">Nostoc punctiforme NIES-2108</name>
    <dbReference type="NCBI Taxonomy" id="1356359"/>
    <lineage>
        <taxon>Bacteria</taxon>
        <taxon>Bacillati</taxon>
        <taxon>Cyanobacteriota</taxon>
        <taxon>Cyanophyceae</taxon>
        <taxon>Nostocales</taxon>
        <taxon>Nostocaceae</taxon>
        <taxon>Nostoc</taxon>
    </lineage>
</organism>
<dbReference type="Proteomes" id="UP000252085">
    <property type="component" value="Unassembled WGS sequence"/>
</dbReference>
<evidence type="ECO:0000313" key="6">
    <source>
        <dbReference type="Proteomes" id="UP000252085"/>
    </source>
</evidence>
<dbReference type="Gene3D" id="2.40.30.170">
    <property type="match status" value="1"/>
</dbReference>
<dbReference type="Gene3D" id="2.40.50.100">
    <property type="match status" value="1"/>
</dbReference>
<dbReference type="PRINTS" id="PR01490">
    <property type="entry name" value="RTXTOXIND"/>
</dbReference>
<dbReference type="GO" id="GO:0030313">
    <property type="term" value="C:cell envelope"/>
    <property type="evidence" value="ECO:0007669"/>
    <property type="project" value="UniProtKB-SubCell"/>
</dbReference>
<proteinExistence type="predicted"/>